<keyword evidence="6 10" id="KW-0812">Transmembrane</keyword>
<proteinExistence type="predicted"/>
<feature type="transmembrane region" description="Helical" evidence="10">
    <location>
        <begin position="322"/>
        <end position="340"/>
    </location>
</feature>
<name>A0A1F7XL55_9BACT</name>
<accession>A0A1F7XL55</accession>
<dbReference type="PANTHER" id="PTHR12468:SF2">
    <property type="entry name" value="GPI MANNOSYLTRANSFERASE 2"/>
    <property type="match status" value="1"/>
</dbReference>
<feature type="transmembrane region" description="Helical" evidence="10">
    <location>
        <begin position="177"/>
        <end position="195"/>
    </location>
</feature>
<comment type="caution">
    <text evidence="11">The sequence shown here is derived from an EMBL/GenBank/DDBJ whole genome shotgun (WGS) entry which is preliminary data.</text>
</comment>
<feature type="transmembrane region" description="Helical" evidence="10">
    <location>
        <begin position="7"/>
        <end position="28"/>
    </location>
</feature>
<evidence type="ECO:0000256" key="3">
    <source>
        <dbReference type="ARBA" id="ARBA00022502"/>
    </source>
</evidence>
<evidence type="ECO:0000256" key="7">
    <source>
        <dbReference type="ARBA" id="ARBA00022824"/>
    </source>
</evidence>
<evidence type="ECO:0000256" key="2">
    <source>
        <dbReference type="ARBA" id="ARBA00004687"/>
    </source>
</evidence>
<keyword evidence="7" id="KW-0256">Endoplasmic reticulum</keyword>
<comment type="subcellular location">
    <subcellularLocation>
        <location evidence="1">Endoplasmic reticulum membrane</location>
        <topology evidence="1">Multi-pass membrane protein</topology>
    </subcellularLocation>
</comment>
<keyword evidence="4" id="KW-0328">Glycosyltransferase</keyword>
<keyword evidence="3" id="KW-0337">GPI-anchor biosynthesis</keyword>
<evidence type="ECO:0000313" key="11">
    <source>
        <dbReference type="EMBL" id="OGM15782.1"/>
    </source>
</evidence>
<evidence type="ECO:0000313" key="12">
    <source>
        <dbReference type="Proteomes" id="UP000177382"/>
    </source>
</evidence>
<organism evidence="11 12">
    <name type="scientific">Candidatus Woesebacteria bacterium RBG_16_42_24</name>
    <dbReference type="NCBI Taxonomy" id="1802485"/>
    <lineage>
        <taxon>Bacteria</taxon>
        <taxon>Candidatus Woeseibacteriota</taxon>
    </lineage>
</organism>
<evidence type="ECO:0000256" key="10">
    <source>
        <dbReference type="SAM" id="Phobius"/>
    </source>
</evidence>
<evidence type="ECO:0008006" key="13">
    <source>
        <dbReference type="Google" id="ProtNLM"/>
    </source>
</evidence>
<evidence type="ECO:0000256" key="8">
    <source>
        <dbReference type="ARBA" id="ARBA00022989"/>
    </source>
</evidence>
<dbReference type="GO" id="GO:0006506">
    <property type="term" value="P:GPI anchor biosynthetic process"/>
    <property type="evidence" value="ECO:0007669"/>
    <property type="project" value="UniProtKB-KW"/>
</dbReference>
<feature type="transmembrane region" description="Helical" evidence="10">
    <location>
        <begin position="126"/>
        <end position="145"/>
    </location>
</feature>
<dbReference type="STRING" id="1802485.A2V97_03335"/>
<dbReference type="AlphaFoldDB" id="A0A1F7XL55"/>
<keyword evidence="8 10" id="KW-1133">Transmembrane helix</keyword>
<comment type="pathway">
    <text evidence="2">Glycolipid biosynthesis; glycosylphosphatidylinositol-anchor biosynthesis.</text>
</comment>
<feature type="transmembrane region" description="Helical" evidence="10">
    <location>
        <begin position="97"/>
        <end position="119"/>
    </location>
</feature>
<evidence type="ECO:0000256" key="4">
    <source>
        <dbReference type="ARBA" id="ARBA00022676"/>
    </source>
</evidence>
<feature type="transmembrane region" description="Helical" evidence="10">
    <location>
        <begin position="295"/>
        <end position="315"/>
    </location>
</feature>
<keyword evidence="9 10" id="KW-0472">Membrane</keyword>
<feature type="transmembrane region" description="Helical" evidence="10">
    <location>
        <begin position="236"/>
        <end position="257"/>
    </location>
</feature>
<dbReference type="InterPro" id="IPR007315">
    <property type="entry name" value="PIG-V/Gpi18"/>
</dbReference>
<evidence type="ECO:0000256" key="6">
    <source>
        <dbReference type="ARBA" id="ARBA00022692"/>
    </source>
</evidence>
<evidence type="ECO:0000256" key="1">
    <source>
        <dbReference type="ARBA" id="ARBA00004477"/>
    </source>
</evidence>
<evidence type="ECO:0000256" key="9">
    <source>
        <dbReference type="ARBA" id="ARBA00023136"/>
    </source>
</evidence>
<protein>
    <recommendedName>
        <fullName evidence="13">Glycosyltransferase RgtA/B/C/D-like domain-containing protein</fullName>
    </recommendedName>
</protein>
<dbReference type="EMBL" id="MGFX01000001">
    <property type="protein sequence ID" value="OGM15782.1"/>
    <property type="molecule type" value="Genomic_DNA"/>
</dbReference>
<gene>
    <name evidence="11" type="ORF">A2V97_03335</name>
</gene>
<dbReference type="GO" id="GO:0016020">
    <property type="term" value="C:membrane"/>
    <property type="evidence" value="ECO:0007669"/>
    <property type="project" value="GOC"/>
</dbReference>
<feature type="transmembrane region" description="Helical" evidence="10">
    <location>
        <begin position="369"/>
        <end position="392"/>
    </location>
</feature>
<feature type="transmembrane region" description="Helical" evidence="10">
    <location>
        <begin position="151"/>
        <end position="170"/>
    </location>
</feature>
<dbReference type="PANTHER" id="PTHR12468">
    <property type="entry name" value="GPI MANNOSYLTRANSFERASE 2"/>
    <property type="match status" value="1"/>
</dbReference>
<dbReference type="GO" id="GO:0004376">
    <property type="term" value="F:GPI mannosyltransferase activity"/>
    <property type="evidence" value="ECO:0007669"/>
    <property type="project" value="InterPro"/>
</dbReference>
<evidence type="ECO:0000256" key="5">
    <source>
        <dbReference type="ARBA" id="ARBA00022679"/>
    </source>
</evidence>
<dbReference type="Proteomes" id="UP000177382">
    <property type="component" value="Unassembled WGS sequence"/>
</dbReference>
<sequence length="394" mass="46276">MSSTKKWLSVTNGLILFFALNALLYLFIVQFNQKVEFNKYNYLYNAHHFLEDPRVNGGKFNLFRALGQYDSQWYLKIASFGYPKNPSPPDINNKSEMGGATFAFFPLYPIFLSLINILVKNIEVSAFLLSNISLIANFISLTYIVGKLYKFSLALKTAFLLFLFPFGIFFRSYYPESLLLLFLTWFSFFLIKKNFLASSIFLSLMNVTKGNLLLLNFVFFYFLYRNFKKQGGLYSKYLITILVVIIPFSSWIIFNYLKTGNPIYFYTTQGVWYGNTFPGPLLTIYSVFNFPRLPFHSFHFSQVEIIVMLTLLVLLIKSKKYLLKELWFISFFIWLAPLFLRDTMSFTRYQSISFPLFIYLAYSLKGKAYWMVAGLFFVGLFITSLFFVNWYWVG</sequence>
<reference evidence="11 12" key="1">
    <citation type="journal article" date="2016" name="Nat. Commun.">
        <title>Thousands of microbial genomes shed light on interconnected biogeochemical processes in an aquifer system.</title>
        <authorList>
            <person name="Anantharaman K."/>
            <person name="Brown C.T."/>
            <person name="Hug L.A."/>
            <person name="Sharon I."/>
            <person name="Castelle C.J."/>
            <person name="Probst A.J."/>
            <person name="Thomas B.C."/>
            <person name="Singh A."/>
            <person name="Wilkins M.J."/>
            <person name="Karaoz U."/>
            <person name="Brodie E.L."/>
            <person name="Williams K.H."/>
            <person name="Hubbard S.S."/>
            <person name="Banfield J.F."/>
        </authorList>
    </citation>
    <scope>NUCLEOTIDE SEQUENCE [LARGE SCALE GENOMIC DNA]</scope>
</reference>
<keyword evidence="5" id="KW-0808">Transferase</keyword>
<feature type="transmembrane region" description="Helical" evidence="10">
    <location>
        <begin position="201"/>
        <end position="224"/>
    </location>
</feature>
<dbReference type="GO" id="GO:0031501">
    <property type="term" value="C:mannosyltransferase complex"/>
    <property type="evidence" value="ECO:0007669"/>
    <property type="project" value="TreeGrafter"/>
</dbReference>
<dbReference type="GO" id="GO:0000009">
    <property type="term" value="F:alpha-1,6-mannosyltransferase activity"/>
    <property type="evidence" value="ECO:0007669"/>
    <property type="project" value="InterPro"/>
</dbReference>